<proteinExistence type="predicted"/>
<sequence length="134" mass="14502">MAQHIRFQTPIGGWSKTISHNTSQATVCSDNHSMLIASTLTLASILPVTITIDINMSPPNQQFKADPAMQINVNMSPTSCSAVPTLPSPVKMLNPPGCPELSEAERMSASTYVLRPCPSSVWYLRSRWSNGGAE</sequence>
<dbReference type="EMBL" id="KN829768">
    <property type="protein sequence ID" value="KIK73419.1"/>
    <property type="molecule type" value="Genomic_DNA"/>
</dbReference>
<protein>
    <submittedName>
        <fullName evidence="1">Uncharacterized protein</fullName>
    </submittedName>
</protein>
<dbReference type="InParanoid" id="A0A0D0D0V0"/>
<accession>A0A0D0D0V0</accession>
<dbReference type="HOGENOM" id="CLU_1759393_0_0_1"/>
<reference evidence="1 2" key="1">
    <citation type="submission" date="2014-04" db="EMBL/GenBank/DDBJ databases">
        <authorList>
            <consortium name="DOE Joint Genome Institute"/>
            <person name="Kuo A."/>
            <person name="Kohler A."/>
            <person name="Jargeat P."/>
            <person name="Nagy L.G."/>
            <person name="Floudas D."/>
            <person name="Copeland A."/>
            <person name="Barry K.W."/>
            <person name="Cichocki N."/>
            <person name="Veneault-Fourrey C."/>
            <person name="LaButti K."/>
            <person name="Lindquist E.A."/>
            <person name="Lipzen A."/>
            <person name="Lundell T."/>
            <person name="Morin E."/>
            <person name="Murat C."/>
            <person name="Sun H."/>
            <person name="Tunlid A."/>
            <person name="Henrissat B."/>
            <person name="Grigoriev I.V."/>
            <person name="Hibbett D.S."/>
            <person name="Martin F."/>
            <person name="Nordberg H.P."/>
            <person name="Cantor M.N."/>
            <person name="Hua S.X."/>
        </authorList>
    </citation>
    <scope>NUCLEOTIDE SEQUENCE [LARGE SCALE GENOMIC DNA]</scope>
    <source>
        <strain evidence="1 2">Ve08.2h10</strain>
    </source>
</reference>
<keyword evidence="2" id="KW-1185">Reference proteome</keyword>
<evidence type="ECO:0000313" key="1">
    <source>
        <dbReference type="EMBL" id="KIK73419.1"/>
    </source>
</evidence>
<evidence type="ECO:0000313" key="2">
    <source>
        <dbReference type="Proteomes" id="UP000054538"/>
    </source>
</evidence>
<name>A0A0D0D0V0_9AGAM</name>
<organism evidence="1 2">
    <name type="scientific">Paxillus rubicundulus Ve08.2h10</name>
    <dbReference type="NCBI Taxonomy" id="930991"/>
    <lineage>
        <taxon>Eukaryota</taxon>
        <taxon>Fungi</taxon>
        <taxon>Dikarya</taxon>
        <taxon>Basidiomycota</taxon>
        <taxon>Agaricomycotina</taxon>
        <taxon>Agaricomycetes</taxon>
        <taxon>Agaricomycetidae</taxon>
        <taxon>Boletales</taxon>
        <taxon>Paxilineae</taxon>
        <taxon>Paxillaceae</taxon>
        <taxon>Paxillus</taxon>
    </lineage>
</organism>
<gene>
    <name evidence="1" type="ORF">PAXRUDRAFT_178476</name>
</gene>
<reference evidence="2" key="2">
    <citation type="submission" date="2015-01" db="EMBL/GenBank/DDBJ databases">
        <title>Evolutionary Origins and Diversification of the Mycorrhizal Mutualists.</title>
        <authorList>
            <consortium name="DOE Joint Genome Institute"/>
            <consortium name="Mycorrhizal Genomics Consortium"/>
            <person name="Kohler A."/>
            <person name="Kuo A."/>
            <person name="Nagy L.G."/>
            <person name="Floudas D."/>
            <person name="Copeland A."/>
            <person name="Barry K.W."/>
            <person name="Cichocki N."/>
            <person name="Veneault-Fourrey C."/>
            <person name="LaButti K."/>
            <person name="Lindquist E.A."/>
            <person name="Lipzen A."/>
            <person name="Lundell T."/>
            <person name="Morin E."/>
            <person name="Murat C."/>
            <person name="Riley R."/>
            <person name="Ohm R."/>
            <person name="Sun H."/>
            <person name="Tunlid A."/>
            <person name="Henrissat B."/>
            <person name="Grigoriev I.V."/>
            <person name="Hibbett D.S."/>
            <person name="Martin F."/>
        </authorList>
    </citation>
    <scope>NUCLEOTIDE SEQUENCE [LARGE SCALE GENOMIC DNA]</scope>
    <source>
        <strain evidence="2">Ve08.2h10</strain>
    </source>
</reference>
<dbReference type="Proteomes" id="UP000054538">
    <property type="component" value="Unassembled WGS sequence"/>
</dbReference>
<dbReference type="AlphaFoldDB" id="A0A0D0D0V0"/>